<dbReference type="EMBL" id="JAVRAD010000003">
    <property type="protein sequence ID" value="MDX8329653.1"/>
    <property type="molecule type" value="Genomic_DNA"/>
</dbReference>
<evidence type="ECO:0000313" key="2">
    <source>
        <dbReference type="Proteomes" id="UP001277561"/>
    </source>
</evidence>
<protein>
    <submittedName>
        <fullName evidence="1">Uncharacterized protein</fullName>
    </submittedName>
</protein>
<name>A0ABU4VYK4_9HYPH</name>
<accession>A0ABU4VYK4</accession>
<dbReference type="Proteomes" id="UP001277561">
    <property type="component" value="Unassembled WGS sequence"/>
</dbReference>
<organism evidence="1 2">
    <name type="scientific">Agrobacterium rosae</name>
    <dbReference type="NCBI Taxonomy" id="1972867"/>
    <lineage>
        <taxon>Bacteria</taxon>
        <taxon>Pseudomonadati</taxon>
        <taxon>Pseudomonadota</taxon>
        <taxon>Alphaproteobacteria</taxon>
        <taxon>Hyphomicrobiales</taxon>
        <taxon>Rhizobiaceae</taxon>
        <taxon>Rhizobium/Agrobacterium group</taxon>
        <taxon>Agrobacterium</taxon>
    </lineage>
</organism>
<keyword evidence="2" id="KW-1185">Reference proteome</keyword>
<gene>
    <name evidence="1" type="ORF">RMS29_10485</name>
</gene>
<proteinExistence type="predicted"/>
<dbReference type="RefSeq" id="WP_432331006.1">
    <property type="nucleotide sequence ID" value="NZ_CP192764.1"/>
</dbReference>
<comment type="caution">
    <text evidence="1">The sequence shown here is derived from an EMBL/GenBank/DDBJ whole genome shotgun (WGS) entry which is preliminary data.</text>
</comment>
<evidence type="ECO:0000313" key="1">
    <source>
        <dbReference type="EMBL" id="MDX8329653.1"/>
    </source>
</evidence>
<sequence length="228" mass="24670">MIKPYADRVEILSDGASYTTEGILLYTSYKVHLCEDIPLAIVGSGPVVATDQIAALIRDASGKTCSVDETLELLSKSLAAIAVSPNRDCGFRIGIAAISESGGPISAFFNSFDDGDIAAFTLKLMPTGFGQGYMPKHEALMGNMANLKGTKDGLSSDGPWLFEQMRREKNGNPAFPEREPIYNVGGHLDLTIVRQETYQHERLLTWPDVIGEPIDPFRTDSALRASAA</sequence>
<reference evidence="1" key="1">
    <citation type="journal article" date="2023" name="Phytobiomes J">
        <title>Deciphering the key players within the bacterial microbiota associated with aerial crown gall tumors on rhododendron: Insights into the gallobiome.</title>
        <authorList>
            <person name="Kuzmanovic N."/>
            <person name="Nesme J."/>
            <person name="Wolf J."/>
            <person name="Neumann-Schaal M."/>
            <person name="Petersen J."/>
            <person name="Fernandez-Gnecco G."/>
            <person name="Sproeer C."/>
            <person name="Bunk B."/>
            <person name="Overmann J."/>
            <person name="Sorensen S.J."/>
            <person name="Idczak E."/>
            <person name="Smalla K."/>
        </authorList>
    </citation>
    <scope>NUCLEOTIDE SEQUENCE [LARGE SCALE GENOMIC DNA]</scope>
    <source>
        <strain evidence="1">Rho-14.1</strain>
    </source>
</reference>